<accession>J4I160</accession>
<dbReference type="PANTHER" id="PTHR21610:SF9">
    <property type="entry name" value="VON WILLEBRAND FACTOR A DOMAIN-CONTAINING PROTEIN 8"/>
    <property type="match status" value="1"/>
</dbReference>
<proteinExistence type="predicted"/>
<evidence type="ECO:0000313" key="3">
    <source>
        <dbReference type="EMBL" id="CCM05477.1"/>
    </source>
</evidence>
<protein>
    <recommendedName>
        <fullName evidence="2">ATPase dynein-related AAA domain-containing protein</fullName>
    </recommendedName>
</protein>
<feature type="domain" description="ATPase dynein-related AAA" evidence="2">
    <location>
        <begin position="73"/>
        <end position="225"/>
    </location>
</feature>
<gene>
    <name evidence="3" type="ORF">FIBRA_07698</name>
</gene>
<dbReference type="PANTHER" id="PTHR21610">
    <property type="entry name" value="VON WILLEBRAND FACTOR A DOMAIN-CONTAINING PROTEIN 8"/>
    <property type="match status" value="1"/>
</dbReference>
<keyword evidence="4" id="KW-1185">Reference proteome</keyword>
<dbReference type="GeneID" id="24100388"/>
<dbReference type="HOGENOM" id="CLU_001400_1_0_1"/>
<dbReference type="Gene3D" id="3.40.50.300">
    <property type="entry name" value="P-loop containing nucleotide triphosphate hydrolases"/>
    <property type="match status" value="2"/>
</dbReference>
<dbReference type="InParanoid" id="J4I160"/>
<dbReference type="OrthoDB" id="5186at2759"/>
<feature type="compositionally biased region" description="Gly residues" evidence="1">
    <location>
        <begin position="1081"/>
        <end position="1091"/>
    </location>
</feature>
<evidence type="ECO:0000256" key="1">
    <source>
        <dbReference type="SAM" id="MobiDB-lite"/>
    </source>
</evidence>
<dbReference type="EMBL" id="HE797192">
    <property type="protein sequence ID" value="CCM05477.1"/>
    <property type="molecule type" value="Genomic_DNA"/>
</dbReference>
<dbReference type="InterPro" id="IPR036465">
    <property type="entry name" value="vWFA_dom_sf"/>
</dbReference>
<feature type="domain" description="ATPase dynein-related AAA" evidence="2">
    <location>
        <begin position="770"/>
        <end position="908"/>
    </location>
</feature>
<dbReference type="Proteomes" id="UP000006352">
    <property type="component" value="Unassembled WGS sequence"/>
</dbReference>
<feature type="domain" description="ATPase dynein-related AAA" evidence="2">
    <location>
        <begin position="452"/>
        <end position="569"/>
    </location>
</feature>
<dbReference type="InterPro" id="IPR039891">
    <property type="entry name" value="VWA8"/>
</dbReference>
<dbReference type="InterPro" id="IPR027417">
    <property type="entry name" value="P-loop_NTPase"/>
</dbReference>
<dbReference type="GO" id="GO:0005524">
    <property type="term" value="F:ATP binding"/>
    <property type="evidence" value="ECO:0007669"/>
    <property type="project" value="InterPro"/>
</dbReference>
<sequence>MANRRLNRVLHELAPPPQPIGSLQLGDISYQVESAQLSSRLPHCHDVLLDVKDPFNLENLHFMLQKYLLGQDIFLLSQPGPYARRLAMTFCSLINSEYEHIALHRDVGETELKQGREIQTGRDLVYIDSAAVLAVKHGRILIIEGIEKAERGIMPVLNNLLENREMNLEDGTHIIHPHRYELVDATSSNDAIFIPAHKNFRVIAIAAPVPPYPGYPLDPPFRSRFQARFIDPVGSLLAIHPSSSAQLTPTASTLFEKLRNIIITTQFASESRHSVDAVAKSSLPAFPQTALTKLYSLLSTFPPPPHISPEQLARLMLTLHPALIYAPFVAWAMLSNRLEEAGLGVLGSPSLNGNGDHLGLLGYSISHVERLNEQTIRATFDGPSNLPPVSVEAKAGLKSLLPFPFTESNRLGFFATERFMGLLTSMLQVHALGWDILFVPPAVPSTASCSTTFLVKAFGAVLGYDTEDYHMYKELGGRELIMRRRIEDEGATTWEPSTLVEAVWAGRLVHMSGIDVIGSTAGSLARLMQDREVELWEGQRLVREASDAEQANDGLSIAHPSFRVISTASKSLPLKDWLSDEQANMFFPIAAQPMSREEEFMILSKTACSSMLLNTLLSFAEKYRASMTSDSVQKNRKLGTRSLVRMARRIAEFPDDDDLYTMISRATLAEFLPPTETMKLEELLAEAGIKKRTPAFNPSPVAQEHGILFPPSSDPLTQNTKPVFIQAFDRSHDLEGVTSHVPHMDHFYDNSLQTGLMRDLAVDMELLGEHLVLLGNQGVGKNKVVDRLCQLLRRPREYIQLHRDTTVNQLMFRTVLENGIVKYTDSPLLRAISLGRVLIVDEADKAAEHVVAIFRSLAGHGQLTLPDGRRVRRERERESDIIVHPSFRLVLLANRPGYPFLGNHFLQVLGDNFSCHAVTNPDMSSERKLLSQLAPDLQEDMILRLVAVFHDLRHEYESGALTYPYSLRELINIVRHMQSYPSDSLETTLRNVFDFDVYKPETFDKLTDILDHHGYAYSFIPLLSLSGTSLSVKHLGIDAARESTQKKVLDLKFEPKGNTDLSGPKHGKDDPNNKPHTGGNTWAGGTGGRDTAGLGGRGGYMRLFKGHDISQVSDALKNNVPDRIKEEARAMARQELARRLEELDMSAGEAKGYGALLTAVQAHIAQLHDLLENLATKEEERVWIKRQTDGELDEGRLTEGLTGEATIYKRRGMAKPEMGRPQIKPKRIRFIFDISASMYRFQYDGRLRRSMETAVMLMETFNRVTRKDKYVWDIYGHSGDSPSICLVESDKLPTELRDRWKVVEKMEMISQYTFAGDYTVEAIDQAVSEVAKFEADDWFVIAITDANFGRYGITAEELQRVMTRHPKVNTALICIGEGAEALW</sequence>
<evidence type="ECO:0000259" key="2">
    <source>
        <dbReference type="Pfam" id="PF07728"/>
    </source>
</evidence>
<dbReference type="RefSeq" id="XP_012184760.1">
    <property type="nucleotide sequence ID" value="XM_012329370.1"/>
</dbReference>
<dbReference type="GO" id="GO:0016887">
    <property type="term" value="F:ATP hydrolysis activity"/>
    <property type="evidence" value="ECO:0007669"/>
    <property type="project" value="InterPro"/>
</dbReference>
<dbReference type="SUPFAM" id="SSF52540">
    <property type="entry name" value="P-loop containing nucleoside triphosphate hydrolases"/>
    <property type="match status" value="2"/>
</dbReference>
<dbReference type="Pfam" id="PF07728">
    <property type="entry name" value="AAA_5"/>
    <property type="match status" value="3"/>
</dbReference>
<dbReference type="STRING" id="599839.J4I160"/>
<reference evidence="3 4" key="1">
    <citation type="journal article" date="2012" name="Appl. Environ. Microbiol.">
        <title>Short-read sequencing for genomic analysis of the brown rot fungus Fibroporia radiculosa.</title>
        <authorList>
            <person name="Tang J.D."/>
            <person name="Perkins A.D."/>
            <person name="Sonstegard T.S."/>
            <person name="Schroeder S.G."/>
            <person name="Burgess S.C."/>
            <person name="Diehl S.V."/>
        </authorList>
    </citation>
    <scope>NUCLEOTIDE SEQUENCE [LARGE SCALE GENOMIC DNA]</scope>
    <source>
        <strain evidence="3 4">TFFH 294</strain>
    </source>
</reference>
<organism evidence="3 4">
    <name type="scientific">Fibroporia radiculosa</name>
    <dbReference type="NCBI Taxonomy" id="599839"/>
    <lineage>
        <taxon>Eukaryota</taxon>
        <taxon>Fungi</taxon>
        <taxon>Dikarya</taxon>
        <taxon>Basidiomycota</taxon>
        <taxon>Agaricomycotina</taxon>
        <taxon>Agaricomycetes</taxon>
        <taxon>Polyporales</taxon>
        <taxon>Fibroporiaceae</taxon>
        <taxon>Fibroporia</taxon>
    </lineage>
</organism>
<name>J4I160_9APHY</name>
<feature type="region of interest" description="Disordered" evidence="1">
    <location>
        <begin position="1050"/>
        <end position="1091"/>
    </location>
</feature>
<dbReference type="InterPro" id="IPR011704">
    <property type="entry name" value="ATPase_dyneun-rel_AAA"/>
</dbReference>
<evidence type="ECO:0000313" key="4">
    <source>
        <dbReference type="Proteomes" id="UP000006352"/>
    </source>
</evidence>
<dbReference type="GO" id="GO:0005737">
    <property type="term" value="C:cytoplasm"/>
    <property type="evidence" value="ECO:0007669"/>
    <property type="project" value="TreeGrafter"/>
</dbReference>
<dbReference type="SUPFAM" id="SSF53300">
    <property type="entry name" value="vWA-like"/>
    <property type="match status" value="1"/>
</dbReference>